<accession>A0A553P321</accession>
<protein>
    <submittedName>
        <fullName evidence="1">Uncharacterized protein</fullName>
    </submittedName>
</protein>
<reference evidence="1 2" key="1">
    <citation type="journal article" date="2018" name="Nat. Ecol. Evol.">
        <title>Genomic signatures of mitonuclear coevolution across populations of Tigriopus californicus.</title>
        <authorList>
            <person name="Barreto F.S."/>
            <person name="Watson E.T."/>
            <person name="Lima T.G."/>
            <person name="Willett C.S."/>
            <person name="Edmands S."/>
            <person name="Li W."/>
            <person name="Burton R.S."/>
        </authorList>
    </citation>
    <scope>NUCLEOTIDE SEQUENCE [LARGE SCALE GENOMIC DNA]</scope>
    <source>
        <strain evidence="1 2">San Diego</strain>
    </source>
</reference>
<keyword evidence="2" id="KW-1185">Reference proteome</keyword>
<name>A0A553P321_TIGCA</name>
<dbReference type="AlphaFoldDB" id="A0A553P321"/>
<comment type="caution">
    <text evidence="1">The sequence shown here is derived from an EMBL/GenBank/DDBJ whole genome shotgun (WGS) entry which is preliminary data.</text>
</comment>
<proteinExistence type="predicted"/>
<organism evidence="1 2">
    <name type="scientific">Tigriopus californicus</name>
    <name type="common">Marine copepod</name>
    <dbReference type="NCBI Taxonomy" id="6832"/>
    <lineage>
        <taxon>Eukaryota</taxon>
        <taxon>Metazoa</taxon>
        <taxon>Ecdysozoa</taxon>
        <taxon>Arthropoda</taxon>
        <taxon>Crustacea</taxon>
        <taxon>Multicrustacea</taxon>
        <taxon>Hexanauplia</taxon>
        <taxon>Copepoda</taxon>
        <taxon>Harpacticoida</taxon>
        <taxon>Harpacticidae</taxon>
        <taxon>Tigriopus</taxon>
    </lineage>
</organism>
<dbReference type="Proteomes" id="UP000318571">
    <property type="component" value="Chromosome 7"/>
</dbReference>
<evidence type="ECO:0000313" key="2">
    <source>
        <dbReference type="Proteomes" id="UP000318571"/>
    </source>
</evidence>
<gene>
    <name evidence="1" type="ORF">TCAL_16196</name>
</gene>
<dbReference type="EMBL" id="VCGU01000008">
    <property type="protein sequence ID" value="TRY72095.1"/>
    <property type="molecule type" value="Genomic_DNA"/>
</dbReference>
<sequence>MAGEGSFGESEEGVVASGGGFGVSGAPSVCGLASVEAVSLASFGASSLGGSGLGSGGAVFCQWDQLLLHFLSDLLDENPELFSNIEVISKHFAQVSFGAALAPGVAAECSAVAGSAAGGAAGAATSGSGAGGASAGGAGVVLGPKTQDFGDTEQNLDLANGHSEIYIYRGHNYCSRDSILD</sequence>
<evidence type="ECO:0000313" key="1">
    <source>
        <dbReference type="EMBL" id="TRY72095.1"/>
    </source>
</evidence>